<comment type="caution">
    <text evidence="9">The sequence shown here is derived from an EMBL/GenBank/DDBJ whole genome shotgun (WGS) entry which is preliminary data.</text>
</comment>
<evidence type="ECO:0000313" key="9">
    <source>
        <dbReference type="EMBL" id="KAL3653268.1"/>
    </source>
</evidence>
<evidence type="ECO:0000259" key="8">
    <source>
        <dbReference type="PROSITE" id="PS01031"/>
    </source>
</evidence>
<dbReference type="InterPro" id="IPR002068">
    <property type="entry name" value="A-crystallin/Hsp20_dom"/>
</dbReference>
<organism evidence="9 10">
    <name type="scientific">Castilleja foliolosa</name>
    <dbReference type="NCBI Taxonomy" id="1961234"/>
    <lineage>
        <taxon>Eukaryota</taxon>
        <taxon>Viridiplantae</taxon>
        <taxon>Streptophyta</taxon>
        <taxon>Embryophyta</taxon>
        <taxon>Tracheophyta</taxon>
        <taxon>Spermatophyta</taxon>
        <taxon>Magnoliopsida</taxon>
        <taxon>eudicotyledons</taxon>
        <taxon>Gunneridae</taxon>
        <taxon>Pentapetalae</taxon>
        <taxon>asterids</taxon>
        <taxon>lamiids</taxon>
        <taxon>Lamiales</taxon>
        <taxon>Orobanchaceae</taxon>
        <taxon>Pedicularideae</taxon>
        <taxon>Castillejinae</taxon>
        <taxon>Castilleja</taxon>
    </lineage>
</organism>
<comment type="similarity">
    <text evidence="4 5">Belongs to the small heat shock protein (HSP20) family.</text>
</comment>
<dbReference type="PROSITE" id="PS01031">
    <property type="entry name" value="SHSP"/>
    <property type="match status" value="1"/>
</dbReference>
<dbReference type="PANTHER" id="PTHR43670:SF73">
    <property type="entry name" value="INACTIVE PROTEIN RESTRICTED TEV MOVEMENT 2-LIKE"/>
    <property type="match status" value="1"/>
</dbReference>
<dbReference type="EMBL" id="JAVIJP010000005">
    <property type="protein sequence ID" value="KAL3653268.1"/>
    <property type="molecule type" value="Genomic_DNA"/>
</dbReference>
<dbReference type="SUPFAM" id="SSF49764">
    <property type="entry name" value="HSP20-like chaperones"/>
    <property type="match status" value="1"/>
</dbReference>
<feature type="domain" description="SHSP" evidence="8">
    <location>
        <begin position="7"/>
        <end position="113"/>
    </location>
</feature>
<evidence type="ECO:0000256" key="2">
    <source>
        <dbReference type="ARBA" id="ARBA00022475"/>
    </source>
</evidence>
<evidence type="ECO:0000256" key="6">
    <source>
        <dbReference type="SAM" id="MobiDB-lite"/>
    </source>
</evidence>
<sequence>MDANTSSANINNFEPLSDFVNEGDCNTLLLYLPGFTREQIRVQLAKSGVLKISGMRPLGDDKWSSFQKDFPISANCETGKITAKFEDGILYVRQPKLIVPEKQLTPPPEIRQDQLPETKKTDHEEPRKTTPEKPVPNKDVDKSSEDTKKADDIPEKSGGKDKQENVVAKKGTTNGIAKLLGTGGKMDAESPAARLKVARQKMSMVLVVLFAFALGMCINKLQAWFSRDADY</sequence>
<keyword evidence="7" id="KW-0812">Transmembrane</keyword>
<keyword evidence="7" id="KW-0472">Membrane</keyword>
<keyword evidence="7" id="KW-1133">Transmembrane helix</keyword>
<evidence type="ECO:0000256" key="7">
    <source>
        <dbReference type="SAM" id="Phobius"/>
    </source>
</evidence>
<comment type="subcellular location">
    <subcellularLocation>
        <location evidence="1">Cell membrane</location>
        <topology evidence="1">Single-pass membrane protein</topology>
    </subcellularLocation>
</comment>
<accession>A0ABD3EG19</accession>
<evidence type="ECO:0000256" key="5">
    <source>
        <dbReference type="RuleBase" id="RU003616"/>
    </source>
</evidence>
<gene>
    <name evidence="9" type="ORF">CASFOL_002949</name>
</gene>
<feature type="compositionally biased region" description="Basic and acidic residues" evidence="6">
    <location>
        <begin position="110"/>
        <end position="164"/>
    </location>
</feature>
<evidence type="ECO:0000256" key="1">
    <source>
        <dbReference type="ARBA" id="ARBA00004162"/>
    </source>
</evidence>
<keyword evidence="2" id="KW-1003">Cell membrane</keyword>
<evidence type="ECO:0000256" key="3">
    <source>
        <dbReference type="ARBA" id="ARBA00022821"/>
    </source>
</evidence>
<keyword evidence="3" id="KW-0611">Plant defense</keyword>
<dbReference type="GO" id="GO:0006952">
    <property type="term" value="P:defense response"/>
    <property type="evidence" value="ECO:0007669"/>
    <property type="project" value="UniProtKB-KW"/>
</dbReference>
<feature type="region of interest" description="Disordered" evidence="6">
    <location>
        <begin position="100"/>
        <end position="170"/>
    </location>
</feature>
<dbReference type="CDD" id="cd06464">
    <property type="entry name" value="ACD_sHsps-like"/>
    <property type="match status" value="1"/>
</dbReference>
<dbReference type="AlphaFoldDB" id="A0ABD3EG19"/>
<dbReference type="InterPro" id="IPR008978">
    <property type="entry name" value="HSP20-like_chaperone"/>
</dbReference>
<evidence type="ECO:0000313" key="10">
    <source>
        <dbReference type="Proteomes" id="UP001632038"/>
    </source>
</evidence>
<dbReference type="GO" id="GO:0005886">
    <property type="term" value="C:plasma membrane"/>
    <property type="evidence" value="ECO:0007669"/>
    <property type="project" value="UniProtKB-SubCell"/>
</dbReference>
<evidence type="ECO:0000256" key="4">
    <source>
        <dbReference type="PROSITE-ProRule" id="PRU00285"/>
    </source>
</evidence>
<dbReference type="Proteomes" id="UP001632038">
    <property type="component" value="Unassembled WGS sequence"/>
</dbReference>
<dbReference type="Pfam" id="PF00011">
    <property type="entry name" value="HSP20"/>
    <property type="match status" value="1"/>
</dbReference>
<feature type="transmembrane region" description="Helical" evidence="7">
    <location>
        <begin position="204"/>
        <end position="225"/>
    </location>
</feature>
<protein>
    <recommendedName>
        <fullName evidence="8">SHSP domain-containing protein</fullName>
    </recommendedName>
</protein>
<dbReference type="Gene3D" id="2.60.40.790">
    <property type="match status" value="1"/>
</dbReference>
<dbReference type="PANTHER" id="PTHR43670">
    <property type="entry name" value="HEAT SHOCK PROTEIN 26"/>
    <property type="match status" value="1"/>
</dbReference>
<reference evidence="10" key="1">
    <citation type="journal article" date="2024" name="IScience">
        <title>Strigolactones Initiate the Formation of Haustorium-like Structures in Castilleja.</title>
        <authorList>
            <person name="Buerger M."/>
            <person name="Peterson D."/>
            <person name="Chory J."/>
        </authorList>
    </citation>
    <scope>NUCLEOTIDE SEQUENCE [LARGE SCALE GENOMIC DNA]</scope>
</reference>
<name>A0ABD3EG19_9LAMI</name>
<proteinExistence type="inferred from homology"/>
<keyword evidence="10" id="KW-1185">Reference proteome</keyword>